<dbReference type="RefSeq" id="XP_007720433.1">
    <property type="nucleotide sequence ID" value="XM_007722243.1"/>
</dbReference>
<dbReference type="eggNOG" id="ENOG502RYGD">
    <property type="taxonomic scope" value="Eukaryota"/>
</dbReference>
<comment type="caution">
    <text evidence="1">The sequence shown here is derived from an EMBL/GenBank/DDBJ whole genome shotgun (WGS) entry which is preliminary data.</text>
</comment>
<sequence length="314" mass="34304">MPLATIHLISLTQETSLISFLQTLKATTTLHPLVISKVIRWIITPTKIDTGELLNTSQPWDLLVILLADTTAHPETEIKTKTSTPTSTKTKTPLLQNPLRSQISQHWSTTAGIPSRLTRDFAISTNPQLLHPDPSSVPALTGALDNPRIGKSAQTLELSAELARWIESFAETRAGRNPLSMLNLLAFKAGMKESYLKYGKAFGESIGRRRGGVAKLVGNVVIDQRDQQAEEDAKSGSSWHEFALASYPSILHFADMLASEDYQAVNLKYRVPALEDTCILCTSEIEIEDLLAGNDDNVGTASSNSQTVKVTAKL</sequence>
<protein>
    <submittedName>
        <fullName evidence="1">Uncharacterized protein</fullName>
    </submittedName>
</protein>
<dbReference type="HOGENOM" id="CLU_085773_0_0_1"/>
<dbReference type="AlphaFoldDB" id="W9ZNX6"/>
<gene>
    <name evidence="1" type="ORF">A1O1_01330</name>
</gene>
<evidence type="ECO:0000313" key="1">
    <source>
        <dbReference type="EMBL" id="EXJ96204.1"/>
    </source>
</evidence>
<organism evidence="1 2">
    <name type="scientific">Capronia coronata CBS 617.96</name>
    <dbReference type="NCBI Taxonomy" id="1182541"/>
    <lineage>
        <taxon>Eukaryota</taxon>
        <taxon>Fungi</taxon>
        <taxon>Dikarya</taxon>
        <taxon>Ascomycota</taxon>
        <taxon>Pezizomycotina</taxon>
        <taxon>Eurotiomycetes</taxon>
        <taxon>Chaetothyriomycetidae</taxon>
        <taxon>Chaetothyriales</taxon>
        <taxon>Herpotrichiellaceae</taxon>
        <taxon>Capronia</taxon>
    </lineage>
</organism>
<dbReference type="EMBL" id="AMWN01000001">
    <property type="protein sequence ID" value="EXJ96204.1"/>
    <property type="molecule type" value="Genomic_DNA"/>
</dbReference>
<dbReference type="OrthoDB" id="265717at2759"/>
<reference evidence="1 2" key="1">
    <citation type="submission" date="2013-03" db="EMBL/GenBank/DDBJ databases">
        <title>The Genome Sequence of Capronia coronata CBS 617.96.</title>
        <authorList>
            <consortium name="The Broad Institute Genomics Platform"/>
            <person name="Cuomo C."/>
            <person name="de Hoog S."/>
            <person name="Gorbushina A."/>
            <person name="Walker B."/>
            <person name="Young S.K."/>
            <person name="Zeng Q."/>
            <person name="Gargeya S."/>
            <person name="Fitzgerald M."/>
            <person name="Haas B."/>
            <person name="Abouelleil A."/>
            <person name="Allen A.W."/>
            <person name="Alvarado L."/>
            <person name="Arachchi H.M."/>
            <person name="Berlin A.M."/>
            <person name="Chapman S.B."/>
            <person name="Gainer-Dewar J."/>
            <person name="Goldberg J."/>
            <person name="Griggs A."/>
            <person name="Gujja S."/>
            <person name="Hansen M."/>
            <person name="Howarth C."/>
            <person name="Imamovic A."/>
            <person name="Ireland A."/>
            <person name="Larimer J."/>
            <person name="McCowan C."/>
            <person name="Murphy C."/>
            <person name="Pearson M."/>
            <person name="Poon T.W."/>
            <person name="Priest M."/>
            <person name="Roberts A."/>
            <person name="Saif S."/>
            <person name="Shea T."/>
            <person name="Sisk P."/>
            <person name="Sykes S."/>
            <person name="Wortman J."/>
            <person name="Nusbaum C."/>
            <person name="Birren B."/>
        </authorList>
    </citation>
    <scope>NUCLEOTIDE SEQUENCE [LARGE SCALE GENOMIC DNA]</scope>
    <source>
        <strain evidence="1 2">CBS 617.96</strain>
    </source>
</reference>
<dbReference type="Proteomes" id="UP000019484">
    <property type="component" value="Unassembled WGS sequence"/>
</dbReference>
<accession>W9ZNX6</accession>
<keyword evidence="2" id="KW-1185">Reference proteome</keyword>
<dbReference type="PANTHER" id="PTHR40257:SF1">
    <property type="entry name" value="DUF1330 DOMAIN-CONTAINING PROTEIN"/>
    <property type="match status" value="1"/>
</dbReference>
<dbReference type="Gene3D" id="3.30.70.100">
    <property type="match status" value="1"/>
</dbReference>
<name>W9ZNX6_9EURO</name>
<evidence type="ECO:0000313" key="2">
    <source>
        <dbReference type="Proteomes" id="UP000019484"/>
    </source>
</evidence>
<dbReference type="GeneID" id="19156232"/>
<proteinExistence type="predicted"/>
<dbReference type="PANTHER" id="PTHR40257">
    <property type="match status" value="1"/>
</dbReference>